<name>A0ABY0MAR1_9LACO</name>
<organism evidence="1 2">
    <name type="scientific">Lactobacillus kefiranofaciens</name>
    <dbReference type="NCBI Taxonomy" id="267818"/>
    <lineage>
        <taxon>Bacteria</taxon>
        <taxon>Bacillati</taxon>
        <taxon>Bacillota</taxon>
        <taxon>Bacilli</taxon>
        <taxon>Lactobacillales</taxon>
        <taxon>Lactobacillaceae</taxon>
        <taxon>Lactobacillus</taxon>
    </lineage>
</organism>
<proteinExistence type="predicted"/>
<dbReference type="Gene3D" id="3.20.20.70">
    <property type="entry name" value="Aldolase class I"/>
    <property type="match status" value="1"/>
</dbReference>
<evidence type="ECO:0000313" key="1">
    <source>
        <dbReference type="EMBL" id="SDA48817.1"/>
    </source>
</evidence>
<gene>
    <name evidence="1" type="ORF">SAMN02983011_00868</name>
</gene>
<dbReference type="SUPFAM" id="SSF51445">
    <property type="entry name" value="(Trans)glycosidases"/>
    <property type="match status" value="1"/>
</dbReference>
<protein>
    <submittedName>
        <fullName evidence="1">Melibiase</fullName>
    </submittedName>
</protein>
<evidence type="ECO:0000313" key="2">
    <source>
        <dbReference type="Proteomes" id="UP000181860"/>
    </source>
</evidence>
<sequence length="53" mass="6242">MHQHPEWVVRHPYQRASIGRNQYVLDFANPEVVDNIFAQMSAVLDQAKIDFMQ</sequence>
<accession>A0ABY0MAR1</accession>
<keyword evidence="2" id="KW-1185">Reference proteome</keyword>
<dbReference type="Proteomes" id="UP000181860">
    <property type="component" value="Unassembled WGS sequence"/>
</dbReference>
<dbReference type="Pfam" id="PF02065">
    <property type="entry name" value="Melibiase"/>
    <property type="match status" value="1"/>
</dbReference>
<dbReference type="EMBL" id="FMXC01000006">
    <property type="protein sequence ID" value="SDA48817.1"/>
    <property type="molecule type" value="Genomic_DNA"/>
</dbReference>
<dbReference type="InterPro" id="IPR017853">
    <property type="entry name" value="GH"/>
</dbReference>
<dbReference type="InterPro" id="IPR013785">
    <property type="entry name" value="Aldolase_TIM"/>
</dbReference>
<reference evidence="1 2" key="1">
    <citation type="submission" date="2016-10" db="EMBL/GenBank/DDBJ databases">
        <authorList>
            <person name="Varghese N."/>
            <person name="Submissions S."/>
        </authorList>
    </citation>
    <scope>NUCLEOTIDE SEQUENCE [LARGE SCALE GENOMIC DNA]</scope>
    <source>
        <strain evidence="1 2">ATCC 43761</strain>
    </source>
</reference>
<comment type="caution">
    <text evidence="1">The sequence shown here is derived from an EMBL/GenBank/DDBJ whole genome shotgun (WGS) entry which is preliminary data.</text>
</comment>